<proteinExistence type="predicted"/>
<accession>A0A4Q6XP70</accession>
<dbReference type="EMBL" id="SGIT01000001">
    <property type="protein sequence ID" value="RZF61465.1"/>
    <property type="molecule type" value="Genomic_DNA"/>
</dbReference>
<dbReference type="OrthoDB" id="7593497at2"/>
<evidence type="ECO:0000313" key="2">
    <source>
        <dbReference type="Proteomes" id="UP000292855"/>
    </source>
</evidence>
<keyword evidence="2" id="KW-1185">Reference proteome</keyword>
<gene>
    <name evidence="1" type="ORF">EWE74_01075</name>
</gene>
<dbReference type="AlphaFoldDB" id="A0A4Q6XP70"/>
<sequence length="172" mass="19921">MTESEIKPSKPIIAFFQEVVRGDIRKFNLKSNDSPTGGGARDLRISPVSDYWDHLLLFFPNRISDREYTGKIRSENNVKTITLMGPTTSRRNECRICKIAQIDNWNIAQEYYESIINSGNKWIYLLILDENKNVWASKFSTDKLYQMHDAVSAKITPLLSDNRTIRGFVHFN</sequence>
<evidence type="ECO:0000313" key="1">
    <source>
        <dbReference type="EMBL" id="RZF61465.1"/>
    </source>
</evidence>
<dbReference type="Proteomes" id="UP000292855">
    <property type="component" value="Unassembled WGS sequence"/>
</dbReference>
<name>A0A4Q6XP70_9SPHI</name>
<comment type="caution">
    <text evidence="1">The sequence shown here is derived from an EMBL/GenBank/DDBJ whole genome shotgun (WGS) entry which is preliminary data.</text>
</comment>
<dbReference type="RefSeq" id="WP_130139695.1">
    <property type="nucleotide sequence ID" value="NZ_SGIT01000001.1"/>
</dbReference>
<reference evidence="1 2" key="1">
    <citation type="submission" date="2019-02" db="EMBL/GenBank/DDBJ databases">
        <authorList>
            <person name="Li Y."/>
        </authorList>
    </citation>
    <scope>NUCLEOTIDE SEQUENCE [LARGE SCALE GENOMIC DNA]</scope>
    <source>
        <strain evidence="1 2">30C10-4-7</strain>
    </source>
</reference>
<organism evidence="1 2">
    <name type="scientific">Sphingobacterium corticibacterium</name>
    <dbReference type="NCBI Taxonomy" id="2484746"/>
    <lineage>
        <taxon>Bacteria</taxon>
        <taxon>Pseudomonadati</taxon>
        <taxon>Bacteroidota</taxon>
        <taxon>Sphingobacteriia</taxon>
        <taxon>Sphingobacteriales</taxon>
        <taxon>Sphingobacteriaceae</taxon>
        <taxon>Sphingobacterium</taxon>
    </lineage>
</organism>
<protein>
    <submittedName>
        <fullName evidence="1">Uncharacterized protein</fullName>
    </submittedName>
</protein>